<reference evidence="5 6" key="1">
    <citation type="submission" date="2018-05" db="EMBL/GenBank/DDBJ databases">
        <title>Complete Genome Sequence of Methylobacterium sp. 17Sr1-28.</title>
        <authorList>
            <person name="Srinivasan S."/>
        </authorList>
    </citation>
    <scope>NUCLEOTIDE SEQUENCE [LARGE SCALE GENOMIC DNA]</scope>
    <source>
        <strain evidence="5 6">17Sr1-28</strain>
    </source>
</reference>
<dbReference type="Proteomes" id="UP000245444">
    <property type="component" value="Chromosome"/>
</dbReference>
<dbReference type="GO" id="GO:0043709">
    <property type="term" value="P:cell adhesion involved in single-species biofilm formation"/>
    <property type="evidence" value="ECO:0007669"/>
    <property type="project" value="TreeGrafter"/>
</dbReference>
<dbReference type="PANTHER" id="PTHR45138:SF9">
    <property type="entry name" value="DIGUANYLATE CYCLASE DGCM-RELATED"/>
    <property type="match status" value="1"/>
</dbReference>
<name>A0A2U8WP60_9HYPH</name>
<feature type="transmembrane region" description="Helical" evidence="3">
    <location>
        <begin position="46"/>
        <end position="65"/>
    </location>
</feature>
<dbReference type="SMART" id="SM00267">
    <property type="entry name" value="GGDEF"/>
    <property type="match status" value="1"/>
</dbReference>
<evidence type="ECO:0000256" key="2">
    <source>
        <dbReference type="ARBA" id="ARBA00034247"/>
    </source>
</evidence>
<dbReference type="Pfam" id="PF00990">
    <property type="entry name" value="GGDEF"/>
    <property type="match status" value="1"/>
</dbReference>
<keyword evidence="6" id="KW-1185">Reference proteome</keyword>
<feature type="transmembrane region" description="Helical" evidence="3">
    <location>
        <begin position="101"/>
        <end position="119"/>
    </location>
</feature>
<proteinExistence type="predicted"/>
<dbReference type="EMBL" id="CP029553">
    <property type="protein sequence ID" value="AWN47288.1"/>
    <property type="molecule type" value="Genomic_DNA"/>
</dbReference>
<dbReference type="InterPro" id="IPR000160">
    <property type="entry name" value="GGDEF_dom"/>
</dbReference>
<feature type="domain" description="GGDEF" evidence="4">
    <location>
        <begin position="256"/>
        <end position="394"/>
    </location>
</feature>
<comment type="catalytic activity">
    <reaction evidence="2">
        <text>2 GTP = 3',3'-c-di-GMP + 2 diphosphate</text>
        <dbReference type="Rhea" id="RHEA:24898"/>
        <dbReference type="ChEBI" id="CHEBI:33019"/>
        <dbReference type="ChEBI" id="CHEBI:37565"/>
        <dbReference type="ChEBI" id="CHEBI:58805"/>
        <dbReference type="EC" id="2.7.7.65"/>
    </reaction>
</comment>
<dbReference type="InterPro" id="IPR029787">
    <property type="entry name" value="Nucleotide_cyclase"/>
</dbReference>
<evidence type="ECO:0000256" key="3">
    <source>
        <dbReference type="SAM" id="Phobius"/>
    </source>
</evidence>
<accession>A0A2U8WP60</accession>
<feature type="transmembrane region" description="Helical" evidence="3">
    <location>
        <begin position="125"/>
        <end position="144"/>
    </location>
</feature>
<evidence type="ECO:0000259" key="4">
    <source>
        <dbReference type="PROSITE" id="PS50887"/>
    </source>
</evidence>
<dbReference type="KEGG" id="mtea:DK419_13980"/>
<dbReference type="GO" id="GO:0052621">
    <property type="term" value="F:diguanylate cyclase activity"/>
    <property type="evidence" value="ECO:0007669"/>
    <property type="project" value="UniProtKB-EC"/>
</dbReference>
<dbReference type="Gene3D" id="3.30.70.270">
    <property type="match status" value="1"/>
</dbReference>
<dbReference type="RefSeq" id="WP_109959615.1">
    <property type="nucleotide sequence ID" value="NZ_CP029553.1"/>
</dbReference>
<dbReference type="EC" id="2.7.7.65" evidence="1"/>
<dbReference type="InterPro" id="IPR050469">
    <property type="entry name" value="Diguanylate_Cyclase"/>
</dbReference>
<dbReference type="InterPro" id="IPR043128">
    <property type="entry name" value="Rev_trsase/Diguanyl_cyclase"/>
</dbReference>
<sequence length="411" mass="44259">MILPAGLPAEPDRTGRLDWLLRFDSRTEAEYEAEHGRERGAALRQIILIGLIFYNAYNFTGMMLMPDIAELSVVAHLLVVTPASALLAWLVVHLGSNLREMLILSAMIAVVAAPLFLFWLTAAPLGAYTFHESVLAIVYGNLLLALRFRHALVFTGVVFLLAVLAAATKAGLDPELRSALLVQYGTGCTFSLYANYRMERQRCREYLRVQAAQSASEAAEAARRRYQDLSGTDPLTGLPNRRLLDERVEDWVSADRALALMMIDVDHFKPFNDTLGHPEGDACLRRVAAVFSGVATGPDILAARFGGEEFTVVVRDAGAPEAVRFAAGLVRAVAALGIAHPGRPDGLGVVTVSVGIALKTAGAARDRDALFAEADQALYRAKRRGRNGHARAEGDGAIAAIPSMGGIARSA</sequence>
<feature type="transmembrane region" description="Helical" evidence="3">
    <location>
        <begin position="71"/>
        <end position="92"/>
    </location>
</feature>
<dbReference type="PROSITE" id="PS50887">
    <property type="entry name" value="GGDEF"/>
    <property type="match status" value="1"/>
</dbReference>
<dbReference type="GO" id="GO:1902201">
    <property type="term" value="P:negative regulation of bacterial-type flagellum-dependent cell motility"/>
    <property type="evidence" value="ECO:0007669"/>
    <property type="project" value="TreeGrafter"/>
</dbReference>
<dbReference type="AlphaFoldDB" id="A0A2U8WP60"/>
<gene>
    <name evidence="5" type="ORF">DK419_13980</name>
</gene>
<dbReference type="CDD" id="cd01949">
    <property type="entry name" value="GGDEF"/>
    <property type="match status" value="1"/>
</dbReference>
<dbReference type="OrthoDB" id="9812260at2"/>
<dbReference type="FunFam" id="3.30.70.270:FF:000001">
    <property type="entry name" value="Diguanylate cyclase domain protein"/>
    <property type="match status" value="1"/>
</dbReference>
<keyword evidence="3" id="KW-0812">Transmembrane</keyword>
<dbReference type="NCBIfam" id="TIGR00254">
    <property type="entry name" value="GGDEF"/>
    <property type="match status" value="1"/>
</dbReference>
<keyword evidence="3" id="KW-1133">Transmembrane helix</keyword>
<evidence type="ECO:0000313" key="5">
    <source>
        <dbReference type="EMBL" id="AWN47288.1"/>
    </source>
</evidence>
<evidence type="ECO:0000313" key="6">
    <source>
        <dbReference type="Proteomes" id="UP000245444"/>
    </source>
</evidence>
<dbReference type="GO" id="GO:0005886">
    <property type="term" value="C:plasma membrane"/>
    <property type="evidence" value="ECO:0007669"/>
    <property type="project" value="TreeGrafter"/>
</dbReference>
<organism evidence="5 6">
    <name type="scientific">Methylobacterium terrae</name>
    <dbReference type="NCBI Taxonomy" id="2202827"/>
    <lineage>
        <taxon>Bacteria</taxon>
        <taxon>Pseudomonadati</taxon>
        <taxon>Pseudomonadota</taxon>
        <taxon>Alphaproteobacteria</taxon>
        <taxon>Hyphomicrobiales</taxon>
        <taxon>Methylobacteriaceae</taxon>
        <taxon>Methylobacterium</taxon>
    </lineage>
</organism>
<evidence type="ECO:0000256" key="1">
    <source>
        <dbReference type="ARBA" id="ARBA00012528"/>
    </source>
</evidence>
<protein>
    <recommendedName>
        <fullName evidence="1">diguanylate cyclase</fullName>
        <ecNumber evidence="1">2.7.7.65</ecNumber>
    </recommendedName>
</protein>
<dbReference type="SUPFAM" id="SSF55073">
    <property type="entry name" value="Nucleotide cyclase"/>
    <property type="match status" value="1"/>
</dbReference>
<feature type="transmembrane region" description="Helical" evidence="3">
    <location>
        <begin position="151"/>
        <end position="172"/>
    </location>
</feature>
<dbReference type="PANTHER" id="PTHR45138">
    <property type="entry name" value="REGULATORY COMPONENTS OF SENSORY TRANSDUCTION SYSTEM"/>
    <property type="match status" value="1"/>
</dbReference>
<keyword evidence="3" id="KW-0472">Membrane</keyword>